<feature type="domain" description="F5/8 type C" evidence="2">
    <location>
        <begin position="827"/>
        <end position="979"/>
    </location>
</feature>
<feature type="domain" description="F5/8 type C" evidence="2">
    <location>
        <begin position="195"/>
        <end position="350"/>
    </location>
</feature>
<dbReference type="Pfam" id="PF00754">
    <property type="entry name" value="F5_F8_type_C"/>
    <property type="match status" value="3"/>
</dbReference>
<evidence type="ECO:0000313" key="4">
    <source>
        <dbReference type="Proteomes" id="UP000473325"/>
    </source>
</evidence>
<dbReference type="RefSeq" id="WP_160878216.1">
    <property type="nucleotide sequence ID" value="NZ_WUEK01000006.1"/>
</dbReference>
<organism evidence="3 4">
    <name type="scientific">Nocardioides flavescens</name>
    <dbReference type="NCBI Taxonomy" id="2691959"/>
    <lineage>
        <taxon>Bacteria</taxon>
        <taxon>Bacillati</taxon>
        <taxon>Actinomycetota</taxon>
        <taxon>Actinomycetes</taxon>
        <taxon>Propionibacteriales</taxon>
        <taxon>Nocardioidaceae</taxon>
        <taxon>Nocardioides</taxon>
    </lineage>
</organism>
<dbReference type="CDD" id="cd02851">
    <property type="entry name" value="E_set_GO_C"/>
    <property type="match status" value="1"/>
</dbReference>
<dbReference type="PROSITE" id="PS50022">
    <property type="entry name" value="FA58C_3"/>
    <property type="match status" value="3"/>
</dbReference>
<protein>
    <submittedName>
        <fullName evidence="3">DUF1929 domain-containing protein</fullName>
    </submittedName>
</protein>
<dbReference type="Proteomes" id="UP000473325">
    <property type="component" value="Unassembled WGS sequence"/>
</dbReference>
<dbReference type="Gene3D" id="2.60.40.10">
    <property type="entry name" value="Immunoglobulins"/>
    <property type="match status" value="1"/>
</dbReference>
<comment type="caution">
    <text evidence="3">The sequence shown here is derived from an EMBL/GenBank/DDBJ whole genome shotgun (WGS) entry which is preliminary data.</text>
</comment>
<dbReference type="InterPro" id="IPR006652">
    <property type="entry name" value="Kelch_1"/>
</dbReference>
<feature type="domain" description="F5/8 type C" evidence="2">
    <location>
        <begin position="40"/>
        <end position="173"/>
    </location>
</feature>
<gene>
    <name evidence="3" type="ORF">GRQ65_12200</name>
</gene>
<evidence type="ECO:0000259" key="2">
    <source>
        <dbReference type="PROSITE" id="PS50022"/>
    </source>
</evidence>
<sequence length="979" mass="103449">MAVAGLVLVEGQDGAQPESSRSRPHAGTHSEMSHEDMPGMVQPSPVSYVPTSVELSRAAWTVNASTEELVGDRNAATNAIDGDPATFWHSRWAGDPARLPQTITIDLHVVQTVDGVSYLPRQDGSPNGVVTEFRIDTSTDGVRWSTPATGRWQGDATRKSAELRAGPARYVRLTVEGDASGLGFASAAELDVLTPVAGEDGYTPKTLDPAGWKVSADSEELQGERAPATNAVDGDPATVWHTQWRDASPPLPHRFTIDLGRVREVDGLTYLPRQDGRVNGTVIEYAVETSDNQRTWTQVATGRWADDASLKTTRFTASAARYVRFVALVEINGHPSWTSAAEIGLQTPGGDLADVSKVGSWGPTISFPLVPSAAAVLPGNRVLTWSAYSDTTFGGSSGQTQTAILDLTTGRVSRSTVFNTRHDMFCPGVVVLADGRIMVTGGSGASETSIYDPATDTWKGGPAMNVARGYQSMTLLPDGNAFTVGGSWSGPRGGKVGEVWSPAAGWTALPGVTTDRMLTADPGGIYRSDNHMWLFPTRGGKVLQLGPSKQMNSISLSGTGSVTSVGTRGDSADAMNGNAVLYDADKVLTVGGAPAYEGTPATARAYVVDLSGSKPVTRRSGDLATPRAFANSVVLPDGRVVVIGGQRTPVPFTDTDAAMSPETWDPATGTFSNGAPMAVPRTYHSVAMLLQDGRVFTGGGGLCGTCATNHPNAQIYTPDYLYEADGTLRDRPRITTAPATAQVGGTVTVTTDRAVSRFVLVRMGQSTHSINNDQRRVPLSVVSSQTSGSGRSYQVRVPNDASIALPGPYMLFALDARGTPSVASLVTVPVPSSLVTDKLLPRTGWTITASDAETVGEQAPASNLLDGDAATIWHSRWSDPAAPFPHTVTVDTRVSQRISGLSLTTRQDESTHGGITDYRIQVSSNGSSWTTVASGRWSGERGTRLVRWNAVKTRYVRLVALGEASGRGPWASAAELNLL</sequence>
<dbReference type="InterPro" id="IPR015202">
    <property type="entry name" value="GO-like_E_set"/>
</dbReference>
<dbReference type="SMART" id="SM00612">
    <property type="entry name" value="Kelch"/>
    <property type="match status" value="2"/>
</dbReference>
<dbReference type="InterPro" id="IPR013783">
    <property type="entry name" value="Ig-like_fold"/>
</dbReference>
<evidence type="ECO:0000256" key="1">
    <source>
        <dbReference type="SAM" id="MobiDB-lite"/>
    </source>
</evidence>
<dbReference type="PANTHER" id="PTHR32208:SF56">
    <property type="entry name" value="GALACTOSE OXIDASE-RELATED"/>
    <property type="match status" value="1"/>
</dbReference>
<dbReference type="SMART" id="SM00231">
    <property type="entry name" value="FA58C"/>
    <property type="match status" value="3"/>
</dbReference>
<dbReference type="InterPro" id="IPR011043">
    <property type="entry name" value="Gal_Oxase/kelch_b-propeller"/>
</dbReference>
<evidence type="ECO:0000313" key="3">
    <source>
        <dbReference type="EMBL" id="MXG90310.1"/>
    </source>
</evidence>
<reference evidence="3 4" key="1">
    <citation type="submission" date="2019-12" db="EMBL/GenBank/DDBJ databases">
        <authorList>
            <person name="Kun Z."/>
        </authorList>
    </citation>
    <scope>NUCLEOTIDE SEQUENCE [LARGE SCALE GENOMIC DNA]</scope>
    <source>
        <strain evidence="3 4">YIM 123512</strain>
    </source>
</reference>
<dbReference type="Gene3D" id="2.130.10.80">
    <property type="entry name" value="Galactose oxidase/kelch, beta-propeller"/>
    <property type="match status" value="1"/>
</dbReference>
<dbReference type="SUPFAM" id="SSF81296">
    <property type="entry name" value="E set domains"/>
    <property type="match status" value="1"/>
</dbReference>
<dbReference type="Gene3D" id="2.60.120.260">
    <property type="entry name" value="Galactose-binding domain-like"/>
    <property type="match status" value="3"/>
</dbReference>
<name>A0A6L7EUD8_9ACTN</name>
<dbReference type="InterPro" id="IPR000421">
    <property type="entry name" value="FA58C"/>
</dbReference>
<dbReference type="GO" id="GO:0005975">
    <property type="term" value="P:carbohydrate metabolic process"/>
    <property type="evidence" value="ECO:0007669"/>
    <property type="project" value="UniProtKB-ARBA"/>
</dbReference>
<dbReference type="SUPFAM" id="SSF49785">
    <property type="entry name" value="Galactose-binding domain-like"/>
    <property type="match status" value="3"/>
</dbReference>
<keyword evidence="4" id="KW-1185">Reference proteome</keyword>
<accession>A0A6L7EUD8</accession>
<proteinExistence type="predicted"/>
<dbReference type="AlphaFoldDB" id="A0A6L7EUD8"/>
<dbReference type="PANTHER" id="PTHR32208">
    <property type="entry name" value="SECRETED PROTEIN-RELATED"/>
    <property type="match status" value="1"/>
</dbReference>
<dbReference type="InterPro" id="IPR008979">
    <property type="entry name" value="Galactose-bd-like_sf"/>
</dbReference>
<dbReference type="Pfam" id="PF09118">
    <property type="entry name" value="GO-like_E_set"/>
    <property type="match status" value="1"/>
</dbReference>
<dbReference type="InterPro" id="IPR014756">
    <property type="entry name" value="Ig_E-set"/>
</dbReference>
<dbReference type="InterPro" id="IPR037293">
    <property type="entry name" value="Gal_Oxidase_central_sf"/>
</dbReference>
<feature type="region of interest" description="Disordered" evidence="1">
    <location>
        <begin position="1"/>
        <end position="40"/>
    </location>
</feature>
<dbReference type="SUPFAM" id="SSF50965">
    <property type="entry name" value="Galactose oxidase, central domain"/>
    <property type="match status" value="1"/>
</dbReference>
<dbReference type="EMBL" id="WUEK01000006">
    <property type="protein sequence ID" value="MXG90310.1"/>
    <property type="molecule type" value="Genomic_DNA"/>
</dbReference>